<dbReference type="Proteomes" id="UP000000798">
    <property type="component" value="Chromosome"/>
</dbReference>
<dbReference type="EnsemblBacteria" id="AAC07557">
    <property type="protein sequence ID" value="AAC07557"/>
    <property type="gene ID" value="aq_1666"/>
</dbReference>
<proteinExistence type="evidence at protein level"/>
<dbReference type="SMR" id="O67582"/>
<dbReference type="PIR" id="E70444">
    <property type="entry name" value="E70444"/>
</dbReference>
<dbReference type="EMBL" id="AE000657">
    <property type="protein sequence ID" value="AAC07557.1"/>
    <property type="molecule type" value="Genomic_DNA"/>
</dbReference>
<keyword evidence="4" id="KW-0002">3D-structure</keyword>
<name>O67582_AQUAE</name>
<evidence type="ECO:0000259" key="1">
    <source>
        <dbReference type="Pfam" id="PF00149"/>
    </source>
</evidence>
<dbReference type="eggNOG" id="COG4186">
    <property type="taxonomic scope" value="Bacteria"/>
</dbReference>
<dbReference type="Pfam" id="PF00149">
    <property type="entry name" value="Metallophos"/>
    <property type="match status" value="1"/>
</dbReference>
<accession>O67582</accession>
<feature type="disulfide bond" evidence="4">
    <location>
        <begin position="155"/>
        <end position="157"/>
    </location>
</feature>
<reference evidence="4" key="2">
    <citation type="submission" date="2004-10" db="PDB data bank">
        <title>The crystal structure of the hypothetical protein aq_1665 from Aquifex aeolicus.</title>
        <authorList>
            <consortium name="Midwest Center for Structural Genomics (MCSG)"/>
            <person name="Zhang R."/>
            <person name="Zhou M."/>
            <person name="Collart F."/>
            <person name="Joachimiak A."/>
        </authorList>
    </citation>
    <scope>X-RAY CRYSTALLOGRAPHY (2.40 ANGSTROMS)</scope>
    <scope>DISULFIDE BONDS</scope>
</reference>
<dbReference type="InParanoid" id="O67582"/>
<dbReference type="PDB" id="1XM7">
    <property type="method" value="X-ray"/>
    <property type="resolution" value="2.40 A"/>
    <property type="chains" value="A/B=1-193"/>
</dbReference>
<feature type="disulfide bond" evidence="4">
    <location>
        <begin position="155"/>
        <end position="164"/>
    </location>
</feature>
<dbReference type="EvolutionaryTrace" id="O67582"/>
<dbReference type="InterPro" id="IPR004843">
    <property type="entry name" value="Calcineurin-like_PHP"/>
</dbReference>
<dbReference type="RefSeq" id="WP_010881085.1">
    <property type="nucleotide sequence ID" value="NC_000918.1"/>
</dbReference>
<gene>
    <name evidence="2" type="ordered locus">aq_1666</name>
</gene>
<dbReference type="AlphaFoldDB" id="O67582"/>
<dbReference type="Gene3D" id="3.60.21.10">
    <property type="match status" value="1"/>
</dbReference>
<feature type="domain" description="Calcineurin-like phosphoesterase" evidence="1">
    <location>
        <begin position="4"/>
        <end position="148"/>
    </location>
</feature>
<dbReference type="SUPFAM" id="SSF56300">
    <property type="entry name" value="Metallo-dependent phosphatases"/>
    <property type="match status" value="1"/>
</dbReference>
<evidence type="ECO:0000313" key="3">
    <source>
        <dbReference type="Proteomes" id="UP000000798"/>
    </source>
</evidence>
<organism evidence="2 3">
    <name type="scientific">Aquifex aeolicus (strain VF5)</name>
    <dbReference type="NCBI Taxonomy" id="224324"/>
    <lineage>
        <taxon>Bacteria</taxon>
        <taxon>Pseudomonadati</taxon>
        <taxon>Aquificota</taxon>
        <taxon>Aquificia</taxon>
        <taxon>Aquificales</taxon>
        <taxon>Aquificaceae</taxon>
        <taxon>Aquifex</taxon>
    </lineage>
</organism>
<dbReference type="PDBsum" id="1XM7"/>
<dbReference type="CDD" id="cd07390">
    <property type="entry name" value="MPP_AQ1575"/>
    <property type="match status" value="1"/>
</dbReference>
<sequence length="193" mass="23462">MMYFISDTHFYHENIINLNPEVRFKGFEIVILTNLLKVLKPEDTLYHLGDFTWHFNDKNEYLRIWKALPGRKILVMGNHDKDKESLKEYFDEIYDFYKIIEHKGKRILLSHYPAKDPITERYPDRQEMVREIYFKENCDLLIHGHVHWNREGIKCACKDYRIECINANVEWNDYKPISEREIDKLISYEKAKN</sequence>
<keyword evidence="3" id="KW-1185">Reference proteome</keyword>
<dbReference type="InterPro" id="IPR029052">
    <property type="entry name" value="Metallo-depent_PP-like"/>
</dbReference>
<dbReference type="KEGG" id="aae:aq_1666"/>
<dbReference type="PATRIC" id="fig|224324.8.peg.1289"/>
<protein>
    <recommendedName>
        <fullName evidence="1">Calcineurin-like phosphoesterase domain-containing protein</fullName>
    </recommendedName>
</protein>
<reference evidence="2 3" key="1">
    <citation type="journal article" date="1998" name="Nature">
        <title>The complete genome of the hyperthermophilic bacterium Aquifex aeolicus.</title>
        <authorList>
            <person name="Deckert G."/>
            <person name="Warren P.V."/>
            <person name="Gaasterland T."/>
            <person name="Young W.G."/>
            <person name="Lenox A.L."/>
            <person name="Graham D.E."/>
            <person name="Overbeek R."/>
            <person name="Snead M.A."/>
            <person name="Keller M."/>
            <person name="Aujay M."/>
            <person name="Huber R."/>
            <person name="Feldman R.A."/>
            <person name="Short J.M."/>
            <person name="Olson G.J."/>
            <person name="Swanson R.V."/>
        </authorList>
    </citation>
    <scope>NUCLEOTIDE SEQUENCE [LARGE SCALE GENOMIC DNA]</scope>
    <source>
        <strain evidence="2 3">VF5</strain>
    </source>
</reference>
<evidence type="ECO:0000313" key="2">
    <source>
        <dbReference type="EMBL" id="AAC07557.1"/>
    </source>
</evidence>
<dbReference type="HOGENOM" id="CLU_092313_3_0_0"/>
<feature type="disulfide bond" evidence="4">
    <location>
        <begin position="157"/>
        <end position="164"/>
    </location>
</feature>
<dbReference type="GO" id="GO:0016787">
    <property type="term" value="F:hydrolase activity"/>
    <property type="evidence" value="ECO:0007669"/>
    <property type="project" value="InterPro"/>
</dbReference>
<evidence type="ECO:0007829" key="4">
    <source>
        <dbReference type="PDB" id="1XM7"/>
    </source>
</evidence>
<dbReference type="STRING" id="224324.aq_1666"/>
<dbReference type="OrthoDB" id="5380073at2"/>